<accession>A0AAV2NKI6</accession>
<gene>
    <name evidence="1" type="ORF">LPLAT_LOCUS6321</name>
</gene>
<dbReference type="Proteomes" id="UP001497644">
    <property type="component" value="Chromosome 2"/>
</dbReference>
<keyword evidence="2" id="KW-1185">Reference proteome</keyword>
<evidence type="ECO:0000313" key="2">
    <source>
        <dbReference type="Proteomes" id="UP001497644"/>
    </source>
</evidence>
<proteinExistence type="predicted"/>
<organism evidence="1 2">
    <name type="scientific">Lasius platythorax</name>
    <dbReference type="NCBI Taxonomy" id="488582"/>
    <lineage>
        <taxon>Eukaryota</taxon>
        <taxon>Metazoa</taxon>
        <taxon>Ecdysozoa</taxon>
        <taxon>Arthropoda</taxon>
        <taxon>Hexapoda</taxon>
        <taxon>Insecta</taxon>
        <taxon>Pterygota</taxon>
        <taxon>Neoptera</taxon>
        <taxon>Endopterygota</taxon>
        <taxon>Hymenoptera</taxon>
        <taxon>Apocrita</taxon>
        <taxon>Aculeata</taxon>
        <taxon>Formicoidea</taxon>
        <taxon>Formicidae</taxon>
        <taxon>Formicinae</taxon>
        <taxon>Lasius</taxon>
        <taxon>Lasius</taxon>
    </lineage>
</organism>
<evidence type="ECO:0000313" key="1">
    <source>
        <dbReference type="EMBL" id="CAL1680265.1"/>
    </source>
</evidence>
<sequence>MNAHREKTLAPYLIPRQSYNVSRRSVTSASEQAKTIVANKSLPIGRHVSIVMRSSGLRLNVHIHNRPSIGRRTLPGGVSMLNETMRGASCCCTVLLVFSSPHPFTSSRNNTTIVSFSTAGFTGAHTPSRRNPDLIHGVYRGHAGIEAKRVDKIAAGYRLAYTWFTCASERYSYLGLLSLTPAPRAAVDIAPRYGTATKRPYATTTVSI</sequence>
<reference evidence="1" key="1">
    <citation type="submission" date="2024-04" db="EMBL/GenBank/DDBJ databases">
        <authorList>
            <consortium name="Molecular Ecology Group"/>
        </authorList>
    </citation>
    <scope>NUCLEOTIDE SEQUENCE</scope>
</reference>
<protein>
    <submittedName>
        <fullName evidence="1">Uncharacterized protein</fullName>
    </submittedName>
</protein>
<name>A0AAV2NKI6_9HYME</name>
<dbReference type="AlphaFoldDB" id="A0AAV2NKI6"/>
<dbReference type="EMBL" id="OZ034825">
    <property type="protein sequence ID" value="CAL1680265.1"/>
    <property type="molecule type" value="Genomic_DNA"/>
</dbReference>